<name>A0A8D8RJC2_9HEMI</name>
<protein>
    <submittedName>
        <fullName evidence="1">Uncharacterized protein</fullName>
    </submittedName>
</protein>
<proteinExistence type="predicted"/>
<reference evidence="1" key="1">
    <citation type="submission" date="2021-05" db="EMBL/GenBank/DDBJ databases">
        <authorList>
            <person name="Alioto T."/>
            <person name="Alioto T."/>
            <person name="Gomez Garrido J."/>
        </authorList>
    </citation>
    <scope>NUCLEOTIDE SEQUENCE</scope>
</reference>
<dbReference type="EMBL" id="HBUF01543280">
    <property type="protein sequence ID" value="CAG6755903.1"/>
    <property type="molecule type" value="Transcribed_RNA"/>
</dbReference>
<dbReference type="AlphaFoldDB" id="A0A8D8RJC2"/>
<sequence length="118" mass="13186">MLDRQIVPPSSMMSPVCIDKQLAAPRKLPKGQGPLFEGAGPKRRLPVVGDWWVASAELLRMSRHDRNPVTALPSSILHGSLCRSRAQMKCWRRGDGWITRTVEICSTYSWLISQSNAS</sequence>
<dbReference type="EMBL" id="HBUF01166939">
    <property type="protein sequence ID" value="CAG6651299.1"/>
    <property type="molecule type" value="Transcribed_RNA"/>
</dbReference>
<evidence type="ECO:0000313" key="1">
    <source>
        <dbReference type="EMBL" id="CAG6651301.1"/>
    </source>
</evidence>
<dbReference type="EMBL" id="HBUF01166940">
    <property type="protein sequence ID" value="CAG6651301.1"/>
    <property type="molecule type" value="Transcribed_RNA"/>
</dbReference>
<organism evidence="1">
    <name type="scientific">Cacopsylla melanoneura</name>
    <dbReference type="NCBI Taxonomy" id="428564"/>
    <lineage>
        <taxon>Eukaryota</taxon>
        <taxon>Metazoa</taxon>
        <taxon>Ecdysozoa</taxon>
        <taxon>Arthropoda</taxon>
        <taxon>Hexapoda</taxon>
        <taxon>Insecta</taxon>
        <taxon>Pterygota</taxon>
        <taxon>Neoptera</taxon>
        <taxon>Paraneoptera</taxon>
        <taxon>Hemiptera</taxon>
        <taxon>Sternorrhyncha</taxon>
        <taxon>Psylloidea</taxon>
        <taxon>Psyllidae</taxon>
        <taxon>Psyllinae</taxon>
        <taxon>Cacopsylla</taxon>
    </lineage>
</organism>
<accession>A0A8D8RJC2</accession>